<dbReference type="eggNOG" id="COG2897">
    <property type="taxonomic scope" value="Bacteria"/>
</dbReference>
<evidence type="ECO:0000256" key="1">
    <source>
        <dbReference type="ARBA" id="ARBA00022679"/>
    </source>
</evidence>
<evidence type="ECO:0000256" key="2">
    <source>
        <dbReference type="ARBA" id="ARBA00022737"/>
    </source>
</evidence>
<dbReference type="InterPro" id="IPR036873">
    <property type="entry name" value="Rhodanese-like_dom_sf"/>
</dbReference>
<dbReference type="PANTHER" id="PTHR11364">
    <property type="entry name" value="THIOSULFATE SULFERTANSFERASE"/>
    <property type="match status" value="1"/>
</dbReference>
<dbReference type="PROSITE" id="PS50206">
    <property type="entry name" value="RHODANESE_3"/>
    <property type="match status" value="2"/>
</dbReference>
<dbReference type="HOGENOM" id="CLU_031618_0_0_6"/>
<dbReference type="PANTHER" id="PTHR11364:SF27">
    <property type="entry name" value="SULFURTRANSFERASE"/>
    <property type="match status" value="1"/>
</dbReference>
<dbReference type="CDD" id="cd01449">
    <property type="entry name" value="TST_Repeat_2"/>
    <property type="match status" value="1"/>
</dbReference>
<protein>
    <submittedName>
        <fullName evidence="4">Rhodanese-related sulfurtransferase</fullName>
    </submittedName>
</protein>
<dbReference type="Proteomes" id="UP000000238">
    <property type="component" value="Chromosome"/>
</dbReference>
<evidence type="ECO:0000259" key="3">
    <source>
        <dbReference type="PROSITE" id="PS50206"/>
    </source>
</evidence>
<dbReference type="Gene3D" id="3.40.250.10">
    <property type="entry name" value="Rhodanese-like domain"/>
    <property type="match status" value="2"/>
</dbReference>
<dbReference type="GO" id="GO:0004792">
    <property type="term" value="F:thiosulfate-cyanide sulfurtransferase activity"/>
    <property type="evidence" value="ECO:0007669"/>
    <property type="project" value="TreeGrafter"/>
</dbReference>
<dbReference type="RefSeq" id="WP_011398276.1">
    <property type="nucleotide sequence ID" value="NC_007645.1"/>
</dbReference>
<name>Q2SDR5_HAHCH</name>
<dbReference type="OrthoDB" id="9781034at2"/>
<dbReference type="CDD" id="cd01448">
    <property type="entry name" value="TST_Repeat_1"/>
    <property type="match status" value="1"/>
</dbReference>
<dbReference type="EMBL" id="CP000155">
    <property type="protein sequence ID" value="ABC31209.1"/>
    <property type="molecule type" value="Genomic_DNA"/>
</dbReference>
<organism evidence="4 5">
    <name type="scientific">Hahella chejuensis (strain KCTC 2396)</name>
    <dbReference type="NCBI Taxonomy" id="349521"/>
    <lineage>
        <taxon>Bacteria</taxon>
        <taxon>Pseudomonadati</taxon>
        <taxon>Pseudomonadota</taxon>
        <taxon>Gammaproteobacteria</taxon>
        <taxon>Oceanospirillales</taxon>
        <taxon>Hahellaceae</taxon>
        <taxon>Hahella</taxon>
    </lineage>
</organism>
<gene>
    <name evidence="4" type="ordered locus">HCH_04507</name>
</gene>
<dbReference type="InterPro" id="IPR001763">
    <property type="entry name" value="Rhodanese-like_dom"/>
</dbReference>
<dbReference type="KEGG" id="hch:HCH_04507"/>
<feature type="domain" description="Rhodanese" evidence="3">
    <location>
        <begin position="164"/>
        <end position="277"/>
    </location>
</feature>
<dbReference type="AlphaFoldDB" id="Q2SDR5"/>
<accession>Q2SDR5</accession>
<dbReference type="SUPFAM" id="SSF52821">
    <property type="entry name" value="Rhodanese/Cell cycle control phosphatase"/>
    <property type="match status" value="2"/>
</dbReference>
<reference evidence="4 5" key="1">
    <citation type="journal article" date="2005" name="Nucleic Acids Res.">
        <title>Genomic blueprint of Hahella chejuensis, a marine microbe producing an algicidal agent.</title>
        <authorList>
            <person name="Jeong H."/>
            <person name="Yim J.H."/>
            <person name="Lee C."/>
            <person name="Choi S.-H."/>
            <person name="Park Y.K."/>
            <person name="Yoon S.H."/>
            <person name="Hur C.-G."/>
            <person name="Kang H.-Y."/>
            <person name="Kim D."/>
            <person name="Lee H.H."/>
            <person name="Park K.H."/>
            <person name="Park S.-H."/>
            <person name="Park H.-S."/>
            <person name="Lee H.K."/>
            <person name="Oh T.K."/>
            <person name="Kim J.F."/>
        </authorList>
    </citation>
    <scope>NUCLEOTIDE SEQUENCE [LARGE SCALE GENOMIC DNA]</scope>
    <source>
        <strain evidence="4 5">KCTC 2396</strain>
    </source>
</reference>
<dbReference type="InterPro" id="IPR045078">
    <property type="entry name" value="TST/MPST-like"/>
</dbReference>
<keyword evidence="2" id="KW-0677">Repeat</keyword>
<evidence type="ECO:0000313" key="4">
    <source>
        <dbReference type="EMBL" id="ABC31209.1"/>
    </source>
</evidence>
<feature type="domain" description="Rhodanese" evidence="3">
    <location>
        <begin position="13"/>
        <end position="133"/>
    </location>
</feature>
<proteinExistence type="predicted"/>
<evidence type="ECO:0000313" key="5">
    <source>
        <dbReference type="Proteomes" id="UP000000238"/>
    </source>
</evidence>
<dbReference type="STRING" id="349521.HCH_04507"/>
<keyword evidence="1 4" id="KW-0808">Transferase</keyword>
<dbReference type="SMART" id="SM00450">
    <property type="entry name" value="RHOD"/>
    <property type="match status" value="2"/>
</dbReference>
<sequence>MLISPASLHSHLGDAKYRIIDCRFALNDPEYGRLAYLQGHIPGAVYADLNKDLSAPVIPGKTGRHPLPEVHKFLGWLQQAGITSEDTVVAYDDGPGAYASRLWWLLKWLGHDDVRILDGGLKAWRAAGYDLSTEPAAPKQVDAYEATPDDRLLVTAEELHSKLNDASVNILDARAAPRFAGEMEPIDPVAGHIPNAICAPFEENLTPEGVFKPEEELRRRFANYYAHGKAWEVICYCGSGVTACHNIFSAHLAGYPMPKLYPGSWSEWITDPNRPIAVGNE</sequence>
<dbReference type="FunFam" id="3.40.250.10:FF:000035">
    <property type="entry name" value="Thiosulfate sulfurtransferase"/>
    <property type="match status" value="1"/>
</dbReference>
<keyword evidence="5" id="KW-1185">Reference proteome</keyword>
<dbReference type="Pfam" id="PF00581">
    <property type="entry name" value="Rhodanese"/>
    <property type="match status" value="2"/>
</dbReference>